<feature type="chain" id="PRO_5039934845" evidence="3">
    <location>
        <begin position="27"/>
        <end position="395"/>
    </location>
</feature>
<dbReference type="OrthoDB" id="203237at2759"/>
<name>A0A9K3L157_9STRA</name>
<proteinExistence type="predicted"/>
<dbReference type="GO" id="GO:0008168">
    <property type="term" value="F:methyltransferase activity"/>
    <property type="evidence" value="ECO:0007669"/>
    <property type="project" value="UniProtKB-KW"/>
</dbReference>
<evidence type="ECO:0000256" key="2">
    <source>
        <dbReference type="ARBA" id="ARBA00022679"/>
    </source>
</evidence>
<dbReference type="EMBL" id="JAGRRH010000016">
    <property type="protein sequence ID" value="KAG7353720.1"/>
    <property type="molecule type" value="Genomic_DNA"/>
</dbReference>
<dbReference type="AlphaFoldDB" id="A0A9K3L157"/>
<keyword evidence="3" id="KW-0732">Signal</keyword>
<evidence type="ECO:0000256" key="3">
    <source>
        <dbReference type="SAM" id="SignalP"/>
    </source>
</evidence>
<dbReference type="Proteomes" id="UP000693970">
    <property type="component" value="Unassembled WGS sequence"/>
</dbReference>
<keyword evidence="2" id="KW-0808">Transferase</keyword>
<keyword evidence="5" id="KW-1185">Reference proteome</keyword>
<reference evidence="4" key="1">
    <citation type="journal article" date="2021" name="Sci. Rep.">
        <title>Diploid genomic architecture of Nitzschia inconspicua, an elite biomass production diatom.</title>
        <authorList>
            <person name="Oliver A."/>
            <person name="Podell S."/>
            <person name="Pinowska A."/>
            <person name="Traller J.C."/>
            <person name="Smith S.R."/>
            <person name="McClure R."/>
            <person name="Beliaev A."/>
            <person name="Bohutskyi P."/>
            <person name="Hill E.A."/>
            <person name="Rabines A."/>
            <person name="Zheng H."/>
            <person name="Allen L.Z."/>
            <person name="Kuo A."/>
            <person name="Grigoriev I.V."/>
            <person name="Allen A.E."/>
            <person name="Hazlebeck D."/>
            <person name="Allen E.E."/>
        </authorList>
    </citation>
    <scope>NUCLEOTIDE SEQUENCE</scope>
    <source>
        <strain evidence="4">Hildebrandi</strain>
    </source>
</reference>
<evidence type="ECO:0000256" key="1">
    <source>
        <dbReference type="ARBA" id="ARBA00022603"/>
    </source>
</evidence>
<evidence type="ECO:0000313" key="4">
    <source>
        <dbReference type="EMBL" id="KAG7353720.1"/>
    </source>
</evidence>
<dbReference type="Pfam" id="PF04072">
    <property type="entry name" value="LCM"/>
    <property type="match status" value="1"/>
</dbReference>
<protein>
    <submittedName>
        <fullName evidence="4">Leucine carboxyl methyltransferase</fullName>
    </submittedName>
</protein>
<comment type="caution">
    <text evidence="4">The sequence shown here is derived from an EMBL/GenBank/DDBJ whole genome shotgun (WGS) entry which is preliminary data.</text>
</comment>
<sequence length="395" mass="45556">MTRLSFYLKRLGIVVAILWLPENATALSVSKRQRQQQLQPQFGTKTTTTRIPVPPLFVSTTPQSFYETLSSSNDHVSIAQQLNVKPGMMDFSPRFWKFAWRMHGRLLPLLHIWDKARTADLDNCLKVLWCKALVGLDWNSPAYDGGLAYDMLPSITRWLVKLPERVFPRLVHFIIELRTVYLDRALQEEMQRAKNLRSVSNVTQQQQNHTDSSFSRIRLVTLGAGYDTRSVKFLNDDGGWQIDEAWELDMPTVIASKSIMLERLRTRRRNAKIPRLVGQDLTDFVGLQQQLTTIVDSDKKNKSEEWYTIFLVEGVLIYLKEEDRGRVLSICSDVLRSQRQHGSFLFADRIRKLRDPSTVQIQKWLESDGWQLVDGSFCVHPGKARHMGAARIVSP</sequence>
<feature type="signal peptide" evidence="3">
    <location>
        <begin position="1"/>
        <end position="26"/>
    </location>
</feature>
<dbReference type="GO" id="GO:0032259">
    <property type="term" value="P:methylation"/>
    <property type="evidence" value="ECO:0007669"/>
    <property type="project" value="UniProtKB-KW"/>
</dbReference>
<reference evidence="4" key="2">
    <citation type="submission" date="2021-04" db="EMBL/GenBank/DDBJ databases">
        <authorList>
            <person name="Podell S."/>
        </authorList>
    </citation>
    <scope>NUCLEOTIDE SEQUENCE</scope>
    <source>
        <strain evidence="4">Hildebrandi</strain>
    </source>
</reference>
<accession>A0A9K3L157</accession>
<evidence type="ECO:0000313" key="5">
    <source>
        <dbReference type="Proteomes" id="UP000693970"/>
    </source>
</evidence>
<gene>
    <name evidence="4" type="ORF">IV203_003075</name>
</gene>
<organism evidence="4 5">
    <name type="scientific">Nitzschia inconspicua</name>
    <dbReference type="NCBI Taxonomy" id="303405"/>
    <lineage>
        <taxon>Eukaryota</taxon>
        <taxon>Sar</taxon>
        <taxon>Stramenopiles</taxon>
        <taxon>Ochrophyta</taxon>
        <taxon>Bacillariophyta</taxon>
        <taxon>Bacillariophyceae</taxon>
        <taxon>Bacillariophycidae</taxon>
        <taxon>Bacillariales</taxon>
        <taxon>Bacillariaceae</taxon>
        <taxon>Nitzschia</taxon>
    </lineage>
</organism>
<keyword evidence="1 4" id="KW-0489">Methyltransferase</keyword>
<dbReference type="InterPro" id="IPR007213">
    <property type="entry name" value="Ppm1/Ppm2/Tcmp"/>
</dbReference>